<protein>
    <submittedName>
        <fullName evidence="4">Pecanex-like protein</fullName>
    </submittedName>
</protein>
<dbReference type="WBParaSite" id="HDID_0000172601-mRNA-1">
    <property type="protein sequence ID" value="HDID_0000172601-mRNA-1"/>
    <property type="gene ID" value="HDID_0000172601"/>
</dbReference>
<name>A0A0R3SBA3_HYMDI</name>
<evidence type="ECO:0000313" key="4">
    <source>
        <dbReference type="WBParaSite" id="HDID_0000172601-mRNA-1"/>
    </source>
</evidence>
<dbReference type="AlphaFoldDB" id="A0A0R3SBA3"/>
<accession>A0A0R3SBA3</accession>
<feature type="compositionally biased region" description="Polar residues" evidence="1">
    <location>
        <begin position="102"/>
        <end position="114"/>
    </location>
</feature>
<reference evidence="2 3" key="2">
    <citation type="submission" date="2018-11" db="EMBL/GenBank/DDBJ databases">
        <authorList>
            <consortium name="Pathogen Informatics"/>
        </authorList>
    </citation>
    <scope>NUCLEOTIDE SEQUENCE [LARGE SCALE GENOMIC DNA]</scope>
</reference>
<evidence type="ECO:0000256" key="1">
    <source>
        <dbReference type="SAM" id="MobiDB-lite"/>
    </source>
</evidence>
<dbReference type="EMBL" id="UYSG01000349">
    <property type="protein sequence ID" value="VDL19188.1"/>
    <property type="molecule type" value="Genomic_DNA"/>
</dbReference>
<sequence length="146" mass="17466">MIAVLPKLLRCEDQGRFRMLYFRRIQPTFYMRDHEPNGTWAEGIIRAWRGRVQYYEMDVDGQTWMRHREHLSHQYAAQLSKLEANLLGIILDVYGPSEFENNETPEIKSSNQQNHRSEIYREPPKRFKVNLTFKSYDRKLSLESVG</sequence>
<evidence type="ECO:0000313" key="2">
    <source>
        <dbReference type="EMBL" id="VDL19188.1"/>
    </source>
</evidence>
<reference evidence="4" key="1">
    <citation type="submission" date="2017-02" db="UniProtKB">
        <authorList>
            <consortium name="WormBaseParasite"/>
        </authorList>
    </citation>
    <scope>IDENTIFICATION</scope>
</reference>
<evidence type="ECO:0000313" key="3">
    <source>
        <dbReference type="Proteomes" id="UP000274504"/>
    </source>
</evidence>
<feature type="region of interest" description="Disordered" evidence="1">
    <location>
        <begin position="101"/>
        <end position="121"/>
    </location>
</feature>
<dbReference type="Proteomes" id="UP000274504">
    <property type="component" value="Unassembled WGS sequence"/>
</dbReference>
<proteinExistence type="predicted"/>
<gene>
    <name evidence="2" type="ORF">HDID_LOCUS1727</name>
</gene>
<organism evidence="4">
    <name type="scientific">Hymenolepis diminuta</name>
    <name type="common">Rat tapeworm</name>
    <dbReference type="NCBI Taxonomy" id="6216"/>
    <lineage>
        <taxon>Eukaryota</taxon>
        <taxon>Metazoa</taxon>
        <taxon>Spiralia</taxon>
        <taxon>Lophotrochozoa</taxon>
        <taxon>Platyhelminthes</taxon>
        <taxon>Cestoda</taxon>
        <taxon>Eucestoda</taxon>
        <taxon>Cyclophyllidea</taxon>
        <taxon>Hymenolepididae</taxon>
        <taxon>Hymenolepis</taxon>
    </lineage>
</organism>